<dbReference type="AlphaFoldDB" id="A0A1B6VHU6"/>
<accession>A0A1B6VHU6</accession>
<evidence type="ECO:0000313" key="1">
    <source>
        <dbReference type="EMBL" id="OAJ66784.1"/>
    </source>
</evidence>
<reference evidence="1 2" key="1">
    <citation type="submission" date="2016-03" db="EMBL/GenBank/DDBJ databases">
        <title>Draft genome sequence of Gluconobacter cerinus strain CECT 9110.</title>
        <authorList>
            <person name="Sainz F."/>
            <person name="Mas A."/>
            <person name="Torija M.J."/>
        </authorList>
    </citation>
    <scope>NUCLEOTIDE SEQUENCE [LARGE SCALE GENOMIC DNA]</scope>
    <source>
        <strain evidence="1 2">CECT 9110</strain>
    </source>
</reference>
<sequence length="223" mass="25311">MSIPDFDRRDQVSKVLYAEDFDIPVLSPAEPEPVLDLSSSEITTPEIYTAEDLDFACRQEKERVSALERNFYEKEKSEWKNCIENNSLNIIKRISDQINQCAQQAAEDSSIAIFSHLAKIFPSLLENYGPREREVLIDKIMPTLKEAARIRIEAKSQEIQHLLTLCEREGVEVIDCRADDTLASGDFRIFWATGKACREAGTLVQEILKIFSLDKVLPAVSAE</sequence>
<name>A0A1B6VHU6_9PROT</name>
<organism evidence="1 2">
    <name type="scientific">Gluconobacter cerinus</name>
    <dbReference type="NCBI Taxonomy" id="38307"/>
    <lineage>
        <taxon>Bacteria</taxon>
        <taxon>Pseudomonadati</taxon>
        <taxon>Pseudomonadota</taxon>
        <taxon>Alphaproteobacteria</taxon>
        <taxon>Acetobacterales</taxon>
        <taxon>Acetobacteraceae</taxon>
        <taxon>Gluconobacter</taxon>
    </lineage>
</organism>
<evidence type="ECO:0008006" key="3">
    <source>
        <dbReference type="Google" id="ProtNLM"/>
    </source>
</evidence>
<dbReference type="PATRIC" id="fig|38307.3.peg.2626"/>
<proteinExistence type="predicted"/>
<dbReference type="Proteomes" id="UP000077786">
    <property type="component" value="Unassembled WGS sequence"/>
</dbReference>
<gene>
    <name evidence="1" type="ORF">A0123_02518</name>
</gene>
<dbReference type="RefSeq" id="WP_064275079.1">
    <property type="nucleotide sequence ID" value="NZ_LUTU01000013.1"/>
</dbReference>
<protein>
    <recommendedName>
        <fullName evidence="3">Flagellar assembly protein H</fullName>
    </recommendedName>
</protein>
<dbReference type="EMBL" id="LUTU01000013">
    <property type="protein sequence ID" value="OAJ66784.1"/>
    <property type="molecule type" value="Genomic_DNA"/>
</dbReference>
<dbReference type="OrthoDB" id="7269306at2"/>
<comment type="caution">
    <text evidence="1">The sequence shown here is derived from an EMBL/GenBank/DDBJ whole genome shotgun (WGS) entry which is preliminary data.</text>
</comment>
<evidence type="ECO:0000313" key="2">
    <source>
        <dbReference type="Proteomes" id="UP000077786"/>
    </source>
</evidence>